<gene>
    <name evidence="1" type="ORF">GALL_165790</name>
</gene>
<dbReference type="EMBL" id="MLJW01000085">
    <property type="protein sequence ID" value="OIR01291.1"/>
    <property type="molecule type" value="Genomic_DNA"/>
</dbReference>
<accession>A0A1J5S012</accession>
<protein>
    <submittedName>
        <fullName evidence="1">Uncharacterized protein</fullName>
    </submittedName>
</protein>
<proteinExistence type="predicted"/>
<evidence type="ECO:0000313" key="1">
    <source>
        <dbReference type="EMBL" id="OIR01291.1"/>
    </source>
</evidence>
<organism evidence="1">
    <name type="scientific">mine drainage metagenome</name>
    <dbReference type="NCBI Taxonomy" id="410659"/>
    <lineage>
        <taxon>unclassified sequences</taxon>
        <taxon>metagenomes</taxon>
        <taxon>ecological metagenomes</taxon>
    </lineage>
</organism>
<dbReference type="AlphaFoldDB" id="A0A1J5S012"/>
<name>A0A1J5S012_9ZZZZ</name>
<reference evidence="1" key="1">
    <citation type="submission" date="2016-10" db="EMBL/GenBank/DDBJ databases">
        <title>Sequence of Gallionella enrichment culture.</title>
        <authorList>
            <person name="Poehlein A."/>
            <person name="Muehling M."/>
            <person name="Daniel R."/>
        </authorList>
    </citation>
    <scope>NUCLEOTIDE SEQUENCE</scope>
</reference>
<comment type="caution">
    <text evidence="1">The sequence shown here is derived from an EMBL/GenBank/DDBJ whole genome shotgun (WGS) entry which is preliminary data.</text>
</comment>
<sequence length="84" mass="9742">MNNIRQRQTEIQTSLCGRLFEKLALKDFINDEKLSKRNVGTLSNLKVTQSNSDVALKKLKWLVLIENFTNPSFIHTFFGKLTKE</sequence>